<evidence type="ECO:0000256" key="6">
    <source>
        <dbReference type="SAM" id="Phobius"/>
    </source>
</evidence>
<evidence type="ECO:0000256" key="4">
    <source>
        <dbReference type="ARBA" id="ARBA00022989"/>
    </source>
</evidence>
<feature type="transmembrane region" description="Helical" evidence="6">
    <location>
        <begin position="362"/>
        <end position="381"/>
    </location>
</feature>
<gene>
    <name evidence="7" type="ORF">DXD84_06880</name>
</gene>
<dbReference type="AlphaFoldDB" id="A0A3E4F7P5"/>
<dbReference type="InterPro" id="IPR050833">
    <property type="entry name" value="Poly_Biosynth_Transport"/>
</dbReference>
<protein>
    <submittedName>
        <fullName evidence="7">Polysaccharide biosynthesis protein</fullName>
    </submittedName>
</protein>
<feature type="transmembrane region" description="Helical" evidence="6">
    <location>
        <begin position="51"/>
        <end position="71"/>
    </location>
</feature>
<feature type="transmembrane region" description="Helical" evidence="6">
    <location>
        <begin position="258"/>
        <end position="280"/>
    </location>
</feature>
<feature type="transmembrane region" description="Helical" evidence="6">
    <location>
        <begin position="108"/>
        <end position="129"/>
    </location>
</feature>
<feature type="transmembrane region" description="Helical" evidence="6">
    <location>
        <begin position="429"/>
        <end position="446"/>
    </location>
</feature>
<dbReference type="PANTHER" id="PTHR30250:SF11">
    <property type="entry name" value="O-ANTIGEN TRANSPORTER-RELATED"/>
    <property type="match status" value="1"/>
</dbReference>
<evidence type="ECO:0000313" key="8">
    <source>
        <dbReference type="Proteomes" id="UP000260664"/>
    </source>
</evidence>
<feature type="transmembrane region" description="Helical" evidence="6">
    <location>
        <begin position="216"/>
        <end position="238"/>
    </location>
</feature>
<accession>A0A3E4F7P5</accession>
<dbReference type="PANTHER" id="PTHR30250">
    <property type="entry name" value="PST FAMILY PREDICTED COLANIC ACID TRANSPORTER"/>
    <property type="match status" value="1"/>
</dbReference>
<feature type="transmembrane region" description="Helical" evidence="6">
    <location>
        <begin position="149"/>
        <end position="172"/>
    </location>
</feature>
<evidence type="ECO:0000313" key="7">
    <source>
        <dbReference type="EMBL" id="RGI84657.1"/>
    </source>
</evidence>
<dbReference type="Proteomes" id="UP000260664">
    <property type="component" value="Unassembled WGS sequence"/>
</dbReference>
<evidence type="ECO:0000256" key="3">
    <source>
        <dbReference type="ARBA" id="ARBA00022692"/>
    </source>
</evidence>
<feature type="transmembrane region" description="Helical" evidence="6">
    <location>
        <begin position="300"/>
        <end position="319"/>
    </location>
</feature>
<evidence type="ECO:0000256" key="5">
    <source>
        <dbReference type="ARBA" id="ARBA00023136"/>
    </source>
</evidence>
<evidence type="ECO:0000256" key="2">
    <source>
        <dbReference type="ARBA" id="ARBA00022475"/>
    </source>
</evidence>
<comment type="caution">
    <text evidence="7">The sequence shown here is derived from an EMBL/GenBank/DDBJ whole genome shotgun (WGS) entry which is preliminary data.</text>
</comment>
<feature type="transmembrane region" description="Helical" evidence="6">
    <location>
        <begin position="387"/>
        <end position="408"/>
    </location>
</feature>
<name>A0A3E4F7P5_9FIRM</name>
<dbReference type="Pfam" id="PF01943">
    <property type="entry name" value="Polysacc_synt"/>
    <property type="match status" value="1"/>
</dbReference>
<feature type="transmembrane region" description="Helical" evidence="6">
    <location>
        <begin position="452"/>
        <end position="468"/>
    </location>
</feature>
<keyword evidence="3 6" id="KW-0812">Transmembrane</keyword>
<evidence type="ECO:0000256" key="1">
    <source>
        <dbReference type="ARBA" id="ARBA00004651"/>
    </source>
</evidence>
<feature type="transmembrane region" description="Helical" evidence="6">
    <location>
        <begin position="83"/>
        <end position="102"/>
    </location>
</feature>
<feature type="transmembrane region" description="Helical" evidence="6">
    <location>
        <begin position="331"/>
        <end position="350"/>
    </location>
</feature>
<dbReference type="InterPro" id="IPR002797">
    <property type="entry name" value="Polysacc_synth"/>
</dbReference>
<reference evidence="7 8" key="1">
    <citation type="submission" date="2018-08" db="EMBL/GenBank/DDBJ databases">
        <title>A genome reference for cultivated species of the human gut microbiota.</title>
        <authorList>
            <person name="Zou Y."/>
            <person name="Xue W."/>
            <person name="Luo G."/>
        </authorList>
    </citation>
    <scope>NUCLEOTIDE SEQUENCE [LARGE SCALE GENOMIC DNA]</scope>
    <source>
        <strain evidence="7 8">TM09-19AC</strain>
    </source>
</reference>
<keyword evidence="4 6" id="KW-1133">Transmembrane helix</keyword>
<dbReference type="EMBL" id="QSOI01000006">
    <property type="protein sequence ID" value="RGI84657.1"/>
    <property type="molecule type" value="Genomic_DNA"/>
</dbReference>
<feature type="transmembrane region" description="Helical" evidence="6">
    <location>
        <begin position="184"/>
        <end position="204"/>
    </location>
</feature>
<keyword evidence="2" id="KW-1003">Cell membrane</keyword>
<dbReference type="GO" id="GO:0005886">
    <property type="term" value="C:plasma membrane"/>
    <property type="evidence" value="ECO:0007669"/>
    <property type="project" value="UniProtKB-SubCell"/>
</dbReference>
<sequence length="478" mass="53265">MKKRKISAGVKSSVVYTLSSLFSKGLAIITVPIFTRLMSTSEIGVVNLFNSWYSMISVVATLALTSGGFQLSLKEFKNERNQYVSSVLTLTSMVAVLFSIVYCISPPFWNNITGLSTGLMLLMMLELLLSPAQQFWLLRQRYEYKYKAVAVVTFLSALFAAVISVWAVIYGAKSGAENLGAIRLYANYAVLLSVAFVLWIRTYIKGKTFYNKQYWKFSLALSIPLIGNSIATQVLSVSDRTMIGKMVGNSEVGIYSTLYTVSSLSLIIWQAINSSFIPYLYDNFEKKDKRKEIKTLATKLLAAFSVVAFLLTMMAPEIVRILATKEYYEAIYIMPPIAAGVFLTSVSNMYSNVLIYHKKTNYIMISSIIAAVVNVVLNYFGIKMFGYLAAAYTTLIAYIILGMMQAIISGQVHRKITGDKTDSVYDTKMILGLSVVTISCCVACLGLYKTTILRYAILGVLCIIVCLKRKQIIKIFNK</sequence>
<keyword evidence="5 6" id="KW-0472">Membrane</keyword>
<comment type="subcellular location">
    <subcellularLocation>
        <location evidence="1">Cell membrane</location>
        <topology evidence="1">Multi-pass membrane protein</topology>
    </subcellularLocation>
</comment>
<proteinExistence type="predicted"/>
<feature type="transmembrane region" description="Helical" evidence="6">
    <location>
        <begin position="21"/>
        <end position="39"/>
    </location>
</feature>
<dbReference type="RefSeq" id="WP_117494918.1">
    <property type="nucleotide sequence ID" value="NZ_QSOI01000006.1"/>
</dbReference>
<organism evidence="7 8">
    <name type="scientific">Dorea formicigenerans</name>
    <dbReference type="NCBI Taxonomy" id="39486"/>
    <lineage>
        <taxon>Bacteria</taxon>
        <taxon>Bacillati</taxon>
        <taxon>Bacillota</taxon>
        <taxon>Clostridia</taxon>
        <taxon>Lachnospirales</taxon>
        <taxon>Lachnospiraceae</taxon>
        <taxon>Dorea</taxon>
    </lineage>
</organism>